<dbReference type="eggNOG" id="ENOG503016M">
    <property type="taxonomic scope" value="Bacteria"/>
</dbReference>
<dbReference type="OrthoDB" id="8410501at2"/>
<sequence length="75" mass="8369">MSSRSSHPNFQLYFQKMLTNNQPQAEQAAESCPDASSLHAIFRDMLIQGPPLTGSEIWLDGIRATRISKKPPGLR</sequence>
<dbReference type="RefSeq" id="WP_038583878.1">
    <property type="nucleotide sequence ID" value="NZ_HG938353.1"/>
</dbReference>
<evidence type="ECO:0000313" key="2">
    <source>
        <dbReference type="Proteomes" id="UP000028181"/>
    </source>
</evidence>
<dbReference type="HOGENOM" id="CLU_2667342_0_0_5"/>
<dbReference type="EMBL" id="HG938353">
    <property type="protein sequence ID" value="CDN46489.1"/>
    <property type="molecule type" value="Genomic_DNA"/>
</dbReference>
<evidence type="ECO:0000313" key="1">
    <source>
        <dbReference type="EMBL" id="CDN46489.1"/>
    </source>
</evidence>
<dbReference type="Proteomes" id="UP000028181">
    <property type="component" value="Chromosome I"/>
</dbReference>
<proteinExistence type="predicted"/>
<gene>
    <name evidence="1" type="ORF">RG540_CH02950</name>
</gene>
<protein>
    <submittedName>
        <fullName evidence="1">Uncharacterized protein</fullName>
    </submittedName>
</protein>
<dbReference type="GeneID" id="24258802"/>
<dbReference type="PATRIC" id="fig|1028800.3.peg.301"/>
<keyword evidence="2" id="KW-1185">Reference proteome</keyword>
<accession>A0A068SL09</accession>
<dbReference type="KEGG" id="ngg:RG540_CH02950"/>
<reference evidence="2" key="1">
    <citation type="journal article" date="2014" name="BMC Genomics">
        <title>Genome sequencing of two Neorhizobium galegae strains reveals a noeT gene responsible for the unusual acetylation of the nodulation factors.</title>
        <authorList>
            <person name="Osterman J."/>
            <person name="Marsh J."/>
            <person name="Laine P.K."/>
            <person name="Zeng Z."/>
            <person name="Alatalo E."/>
            <person name="Sullivan J.T."/>
            <person name="Young J.P."/>
            <person name="Thomas-Oates J."/>
            <person name="Paulin L."/>
            <person name="Lindstrom K."/>
        </authorList>
    </citation>
    <scope>NUCLEOTIDE SEQUENCE [LARGE SCALE GENOMIC DNA]</scope>
    <source>
        <strain evidence="2">HAMBI 540</strain>
    </source>
</reference>
<name>A0A068SL09_NEOGA</name>
<organism evidence="1 2">
    <name type="scientific">Neorhizobium galegae bv. orientalis str. HAMBI 540</name>
    <dbReference type="NCBI Taxonomy" id="1028800"/>
    <lineage>
        <taxon>Bacteria</taxon>
        <taxon>Pseudomonadati</taxon>
        <taxon>Pseudomonadota</taxon>
        <taxon>Alphaproteobacteria</taxon>
        <taxon>Hyphomicrobiales</taxon>
        <taxon>Rhizobiaceae</taxon>
        <taxon>Rhizobium/Agrobacterium group</taxon>
        <taxon>Neorhizobium</taxon>
    </lineage>
</organism>
<dbReference type="AlphaFoldDB" id="A0A068SL09"/>